<dbReference type="Pfam" id="PF00155">
    <property type="entry name" value="Aminotran_1_2"/>
    <property type="match status" value="1"/>
</dbReference>
<keyword evidence="5 7" id="KW-0808">Transferase</keyword>
<dbReference type="RefSeq" id="XP_017988775.1">
    <property type="nucleotide sequence ID" value="XM_018133099.1"/>
</dbReference>
<dbReference type="Gene3D" id="3.90.1150.10">
    <property type="entry name" value="Aspartate Aminotransferase, domain 1"/>
    <property type="match status" value="1"/>
</dbReference>
<dbReference type="PANTHER" id="PTHR11879">
    <property type="entry name" value="ASPARTATE AMINOTRANSFERASE"/>
    <property type="match status" value="1"/>
</dbReference>
<reference evidence="9 10" key="1">
    <citation type="submission" date="2016-01" db="EMBL/GenBank/DDBJ databases">
        <title>Genome sequence of the yeast Holleya sinecauda.</title>
        <authorList>
            <person name="Dietrich F.S."/>
        </authorList>
    </citation>
    <scope>NUCLEOTIDE SEQUENCE [LARGE SCALE GENOMIC DNA]</scope>
    <source>
        <strain evidence="9 10">ATCC 58844</strain>
    </source>
</reference>
<dbReference type="EMBL" id="CP014246">
    <property type="protein sequence ID" value="AMD21779.1"/>
    <property type="molecule type" value="Genomic_DNA"/>
</dbReference>
<sequence>MSVNVFESLVRLPPDALFDLKRRYTADKRDNKVDLGIGAYRDDNGKPWVLPCVAAAEKMIHEDPDFNHEYLGIAGLNSLTTAAAKVLLGSDSEALTEERVVSVQTLSGTGALHTAARLILAARPDAVVYVPDPTWGNHFPIFNTQGLKTETYPYWDKSTKSLNMKGLLATILQSPEGSVFLLHTCAHNPTGMDPTRAEWEQIIQALADRGHMVLFDTAYQGFASGDLDNDAFSLRFGVSKLASKAPVLVCQSFAKNVGMYGERVGVFHVVMPRADTPKTTASSKATLTSQLNRITRSECSNPPAYGAKIVSEILNTPELTEQWKSDMVTMSTRIKKMRHMLRDKLLALRTPGNWDHIVEQCGMFSYTGLSKEMVEKLEKEHAVYMVSSGRASIAGINENNIDHVASAIHSVVSTFCASKL</sequence>
<keyword evidence="10" id="KW-1185">Reference proteome</keyword>
<dbReference type="InterPro" id="IPR004839">
    <property type="entry name" value="Aminotransferase_I/II_large"/>
</dbReference>
<keyword evidence="6" id="KW-0663">Pyridoxal phosphate</keyword>
<dbReference type="InterPro" id="IPR000796">
    <property type="entry name" value="Asp_trans"/>
</dbReference>
<dbReference type="FunFam" id="3.40.640.10:FF:000066">
    <property type="entry name" value="Aspartate aminotransferase"/>
    <property type="match status" value="1"/>
</dbReference>
<dbReference type="PANTHER" id="PTHR11879:SF55">
    <property type="entry name" value="GLUTAMATE OXALOACETATE TRANSAMINASE 1, ISOFORM B"/>
    <property type="match status" value="1"/>
</dbReference>
<evidence type="ECO:0000256" key="7">
    <source>
        <dbReference type="RuleBase" id="RU000480"/>
    </source>
</evidence>
<feature type="domain" description="Aminotransferase class I/classII large" evidence="8">
    <location>
        <begin position="31"/>
        <end position="408"/>
    </location>
</feature>
<dbReference type="InterPro" id="IPR015422">
    <property type="entry name" value="PyrdxlP-dep_Trfase_small"/>
</dbReference>
<dbReference type="InterPro" id="IPR015424">
    <property type="entry name" value="PyrdxlP-dep_Trfase"/>
</dbReference>
<dbReference type="NCBIfam" id="NF006719">
    <property type="entry name" value="PRK09257.1"/>
    <property type="match status" value="1"/>
</dbReference>
<comment type="similarity">
    <text evidence="2">Belongs to the class-I pyridoxal-phosphate-dependent aminotransferase family.</text>
</comment>
<comment type="cofactor">
    <cofactor evidence="1">
        <name>pyridoxal 5'-phosphate</name>
        <dbReference type="ChEBI" id="CHEBI:597326"/>
    </cofactor>
</comment>
<dbReference type="GO" id="GO:0004069">
    <property type="term" value="F:L-aspartate:2-oxoglutarate aminotransferase activity"/>
    <property type="evidence" value="ECO:0007669"/>
    <property type="project" value="UniProtKB-EC"/>
</dbReference>
<dbReference type="GO" id="GO:0005829">
    <property type="term" value="C:cytosol"/>
    <property type="evidence" value="ECO:0007669"/>
    <property type="project" value="TreeGrafter"/>
</dbReference>
<dbReference type="InterPro" id="IPR004838">
    <property type="entry name" value="NHTrfase_class1_PyrdxlP-BS"/>
</dbReference>
<gene>
    <name evidence="9" type="ORF">AW171_hschr63752</name>
</gene>
<keyword evidence="4 7" id="KW-0032">Aminotransferase</keyword>
<dbReference type="PROSITE" id="PS00105">
    <property type="entry name" value="AA_TRANSFER_CLASS_1"/>
    <property type="match status" value="1"/>
</dbReference>
<proteinExistence type="inferred from homology"/>
<dbReference type="FunFam" id="3.90.1150.10:FF:000001">
    <property type="entry name" value="Aspartate aminotransferase"/>
    <property type="match status" value="1"/>
</dbReference>
<evidence type="ECO:0000256" key="5">
    <source>
        <dbReference type="ARBA" id="ARBA00022679"/>
    </source>
</evidence>
<evidence type="ECO:0000256" key="3">
    <source>
        <dbReference type="ARBA" id="ARBA00011738"/>
    </source>
</evidence>
<comment type="subunit">
    <text evidence="3 7">Homodimer.</text>
</comment>
<dbReference type="SUPFAM" id="SSF53383">
    <property type="entry name" value="PLP-dependent transferases"/>
    <property type="match status" value="1"/>
</dbReference>
<comment type="catalytic activity">
    <reaction evidence="7">
        <text>L-aspartate + 2-oxoglutarate = oxaloacetate + L-glutamate</text>
        <dbReference type="Rhea" id="RHEA:21824"/>
        <dbReference type="ChEBI" id="CHEBI:16452"/>
        <dbReference type="ChEBI" id="CHEBI:16810"/>
        <dbReference type="ChEBI" id="CHEBI:29985"/>
        <dbReference type="ChEBI" id="CHEBI:29991"/>
        <dbReference type="EC" id="2.6.1.1"/>
    </reaction>
</comment>
<organism evidence="9 10">
    <name type="scientific">Eremothecium sinecaudum</name>
    <dbReference type="NCBI Taxonomy" id="45286"/>
    <lineage>
        <taxon>Eukaryota</taxon>
        <taxon>Fungi</taxon>
        <taxon>Dikarya</taxon>
        <taxon>Ascomycota</taxon>
        <taxon>Saccharomycotina</taxon>
        <taxon>Saccharomycetes</taxon>
        <taxon>Saccharomycetales</taxon>
        <taxon>Saccharomycetaceae</taxon>
        <taxon>Eremothecium</taxon>
    </lineage>
</organism>
<comment type="miscellaneous">
    <text evidence="7">In eukaryotes there are cytoplasmic, mitochondrial and chloroplastic isozymes.</text>
</comment>
<evidence type="ECO:0000313" key="9">
    <source>
        <dbReference type="EMBL" id="AMD21779.1"/>
    </source>
</evidence>
<dbReference type="Proteomes" id="UP000243052">
    <property type="component" value="Chromosome vi"/>
</dbReference>
<dbReference type="CDD" id="cd00609">
    <property type="entry name" value="AAT_like"/>
    <property type="match status" value="1"/>
</dbReference>
<dbReference type="EC" id="2.6.1.1" evidence="7"/>
<evidence type="ECO:0000313" key="10">
    <source>
        <dbReference type="Proteomes" id="UP000243052"/>
    </source>
</evidence>
<dbReference type="AlphaFoldDB" id="A0A0X8HUJ6"/>
<name>A0A0X8HUJ6_9SACH</name>
<dbReference type="GO" id="GO:0030170">
    <property type="term" value="F:pyridoxal phosphate binding"/>
    <property type="evidence" value="ECO:0007669"/>
    <property type="project" value="InterPro"/>
</dbReference>
<dbReference type="STRING" id="45286.A0A0X8HUJ6"/>
<dbReference type="GO" id="GO:0006532">
    <property type="term" value="P:aspartate biosynthetic process"/>
    <property type="evidence" value="ECO:0007669"/>
    <property type="project" value="TreeGrafter"/>
</dbReference>
<dbReference type="GeneID" id="28725086"/>
<dbReference type="InterPro" id="IPR015421">
    <property type="entry name" value="PyrdxlP-dep_Trfase_major"/>
</dbReference>
<accession>A0A0X8HUJ6</accession>
<evidence type="ECO:0000256" key="4">
    <source>
        <dbReference type="ARBA" id="ARBA00022576"/>
    </source>
</evidence>
<dbReference type="OrthoDB" id="6752799at2759"/>
<dbReference type="Gene3D" id="3.40.640.10">
    <property type="entry name" value="Type I PLP-dependent aspartate aminotransferase-like (Major domain)"/>
    <property type="match status" value="1"/>
</dbReference>
<dbReference type="PRINTS" id="PR00799">
    <property type="entry name" value="TRANSAMINASE"/>
</dbReference>
<evidence type="ECO:0000256" key="6">
    <source>
        <dbReference type="ARBA" id="ARBA00022898"/>
    </source>
</evidence>
<evidence type="ECO:0000256" key="2">
    <source>
        <dbReference type="ARBA" id="ARBA00007441"/>
    </source>
</evidence>
<protein>
    <recommendedName>
        <fullName evidence="7">Aspartate aminotransferase</fullName>
        <ecNumber evidence="7">2.6.1.1</ecNumber>
    </recommendedName>
</protein>
<evidence type="ECO:0000259" key="8">
    <source>
        <dbReference type="Pfam" id="PF00155"/>
    </source>
</evidence>
<evidence type="ECO:0000256" key="1">
    <source>
        <dbReference type="ARBA" id="ARBA00001933"/>
    </source>
</evidence>